<evidence type="ECO:0000256" key="8">
    <source>
        <dbReference type="SAM" id="Phobius"/>
    </source>
</evidence>
<dbReference type="GO" id="GO:0015628">
    <property type="term" value="P:protein secretion by the type II secretion system"/>
    <property type="evidence" value="ECO:0007669"/>
    <property type="project" value="TreeGrafter"/>
</dbReference>
<dbReference type="Pfam" id="PF00482">
    <property type="entry name" value="T2SSF"/>
    <property type="match status" value="2"/>
</dbReference>
<dbReference type="EMBL" id="FIZP01000015">
    <property type="protein sequence ID" value="CZE49191.1"/>
    <property type="molecule type" value="Genomic_DNA"/>
</dbReference>
<dbReference type="AlphaFoldDB" id="A0A128ELV4"/>
<dbReference type="Gene3D" id="1.20.81.30">
    <property type="entry name" value="Type II secretion system (T2SS), domain F"/>
    <property type="match status" value="2"/>
</dbReference>
<keyword evidence="4" id="KW-0997">Cell inner membrane</keyword>
<proteinExistence type="inferred from homology"/>
<evidence type="ECO:0000256" key="7">
    <source>
        <dbReference type="ARBA" id="ARBA00023136"/>
    </source>
</evidence>
<evidence type="ECO:0000256" key="3">
    <source>
        <dbReference type="ARBA" id="ARBA00022475"/>
    </source>
</evidence>
<evidence type="ECO:0000256" key="1">
    <source>
        <dbReference type="ARBA" id="ARBA00004429"/>
    </source>
</evidence>
<keyword evidence="11" id="KW-1185">Reference proteome</keyword>
<name>A0A128ELV4_9BACT</name>
<evidence type="ECO:0000256" key="4">
    <source>
        <dbReference type="ARBA" id="ARBA00022519"/>
    </source>
</evidence>
<protein>
    <submittedName>
        <fullName evidence="10">Type II secretion system protein</fullName>
    </submittedName>
</protein>
<feature type="transmembrane region" description="Helical" evidence="8">
    <location>
        <begin position="181"/>
        <end position="201"/>
    </location>
</feature>
<dbReference type="InterPro" id="IPR003004">
    <property type="entry name" value="GspF/PilC"/>
</dbReference>
<evidence type="ECO:0000259" key="9">
    <source>
        <dbReference type="Pfam" id="PF00482"/>
    </source>
</evidence>
<evidence type="ECO:0000256" key="2">
    <source>
        <dbReference type="ARBA" id="ARBA00005745"/>
    </source>
</evidence>
<feature type="domain" description="Type II secretion system protein GspF" evidence="9">
    <location>
        <begin position="284"/>
        <end position="405"/>
    </location>
</feature>
<evidence type="ECO:0000313" key="10">
    <source>
        <dbReference type="EMBL" id="CZE49191.1"/>
    </source>
</evidence>
<dbReference type="FunFam" id="1.20.81.30:FF:000001">
    <property type="entry name" value="Type II secretion system protein F"/>
    <property type="match status" value="1"/>
</dbReference>
<reference evidence="10 11" key="1">
    <citation type="submission" date="2016-02" db="EMBL/GenBank/DDBJ databases">
        <authorList>
            <consortium name="Pathogen Informatics"/>
        </authorList>
    </citation>
    <scope>NUCLEOTIDE SEQUENCE [LARGE SCALE GENOMIC DNA]</scope>
    <source>
        <strain evidence="10 11">RC20</strain>
    </source>
</reference>
<dbReference type="GO" id="GO:0005886">
    <property type="term" value="C:plasma membrane"/>
    <property type="evidence" value="ECO:0007669"/>
    <property type="project" value="UniProtKB-SubCell"/>
</dbReference>
<dbReference type="RefSeq" id="WP_075531953.1">
    <property type="nucleotide sequence ID" value="NZ_CP053844.1"/>
</dbReference>
<evidence type="ECO:0000256" key="5">
    <source>
        <dbReference type="ARBA" id="ARBA00022692"/>
    </source>
</evidence>
<comment type="subcellular location">
    <subcellularLocation>
        <location evidence="1">Cell inner membrane</location>
        <topology evidence="1">Multi-pass membrane protein</topology>
    </subcellularLocation>
</comment>
<comment type="similarity">
    <text evidence="2">Belongs to the GSP F family.</text>
</comment>
<keyword evidence="3" id="KW-1003">Cell membrane</keyword>
<dbReference type="OrthoDB" id="9805682at2"/>
<feature type="domain" description="Type II secretion system protein GspF" evidence="9">
    <location>
        <begin position="80"/>
        <end position="202"/>
    </location>
</feature>
<dbReference type="Proteomes" id="UP000069632">
    <property type="component" value="Unassembled WGS sequence"/>
</dbReference>
<gene>
    <name evidence="10" type="primary">epsF</name>
    <name evidence="10" type="ORF">ERS672216_01798</name>
</gene>
<dbReference type="PRINTS" id="PR00812">
    <property type="entry name" value="BCTERIALGSPF"/>
</dbReference>
<sequence length="415" mass="46308">MKNFEVEYIKNGKRQKMFLRANDRVAAQNIAKKKNSGVIVKVGETQTVSLGEQLGDFKDRVSRLLGLSSKIKIPSLVASVRQLSVMTNAGISIHDSIKEVTNSSEDKRLKEIFSVMNDDLNSGLSLTESVSKFRNDFGDIVVAMINLGESTGNMAEALSKLAMMLQEVWDNQQKFKKAMRYPITIMCALAIAFLVLMLYVVPKFREIFEELGANLPLPTRILLGIESALSNYGFYILVGFLALIFGLKHAYKTSDEFKKGWDKYILKVYLFGKIIFFSTMSRFTLIFTELVRAGIPIADALDTAVKMVDNEVLKTKLSSVKIAVQQGVSLTDAFRNTGIFESMLIQMISAGEQSGSLDAMLKNVADYYKMKFNEIIDNISSYVEPILLLFMAAMVLLLALGIFMPMWDLGSAVKS</sequence>
<keyword evidence="5 8" id="KW-0812">Transmembrane</keyword>
<dbReference type="PANTHER" id="PTHR30012:SF4">
    <property type="entry name" value="MSHA BIOGENESIS PROTEIN MSHG"/>
    <property type="match status" value="1"/>
</dbReference>
<dbReference type="PANTHER" id="PTHR30012">
    <property type="entry name" value="GENERAL SECRETION PATHWAY PROTEIN"/>
    <property type="match status" value="1"/>
</dbReference>
<feature type="transmembrane region" description="Helical" evidence="8">
    <location>
        <begin position="386"/>
        <end position="407"/>
    </location>
</feature>
<feature type="transmembrane region" description="Helical" evidence="8">
    <location>
        <begin position="221"/>
        <end position="247"/>
    </location>
</feature>
<accession>A0A128ELV4</accession>
<organism evidence="10 11">
    <name type="scientific">Campylobacter geochelonis</name>
    <dbReference type="NCBI Taxonomy" id="1780362"/>
    <lineage>
        <taxon>Bacteria</taxon>
        <taxon>Pseudomonadati</taxon>
        <taxon>Campylobacterota</taxon>
        <taxon>Epsilonproteobacteria</taxon>
        <taxon>Campylobacterales</taxon>
        <taxon>Campylobacteraceae</taxon>
        <taxon>Campylobacter</taxon>
    </lineage>
</organism>
<keyword evidence="6 8" id="KW-1133">Transmembrane helix</keyword>
<keyword evidence="7 8" id="KW-0472">Membrane</keyword>
<evidence type="ECO:0000256" key="6">
    <source>
        <dbReference type="ARBA" id="ARBA00022989"/>
    </source>
</evidence>
<dbReference type="InterPro" id="IPR042094">
    <property type="entry name" value="T2SS_GspF_sf"/>
</dbReference>
<dbReference type="InterPro" id="IPR018076">
    <property type="entry name" value="T2SS_GspF_dom"/>
</dbReference>
<evidence type="ECO:0000313" key="11">
    <source>
        <dbReference type="Proteomes" id="UP000069632"/>
    </source>
</evidence>